<dbReference type="InterPro" id="IPR046346">
    <property type="entry name" value="Aminoacid_DH-like_N_sf"/>
</dbReference>
<feature type="domain" description="NAD-specific glutamate dehydrogenase C-terminal" evidence="2">
    <location>
        <begin position="764"/>
        <end position="943"/>
    </location>
</feature>
<dbReference type="SUPFAM" id="SSF53223">
    <property type="entry name" value="Aminoacid dehydrogenase-like, N-terminal domain"/>
    <property type="match status" value="1"/>
</dbReference>
<dbReference type="InterPro" id="IPR028971">
    <property type="entry name" value="NAD-GDH_cat"/>
</dbReference>
<proteinExistence type="predicted"/>
<comment type="caution">
    <text evidence="3">The sequence shown here is derived from an EMBL/GenBank/DDBJ whole genome shotgun (WGS) entry which is preliminary data.</text>
</comment>
<reference evidence="3 4" key="1">
    <citation type="submission" date="2023-10" db="EMBL/GenBank/DDBJ databases">
        <title>Development of a sustainable strategy for remediation of hydrocarbon-contaminated territories based on the waste exchange concept.</title>
        <authorList>
            <person name="Krivoruchko A."/>
        </authorList>
    </citation>
    <scope>NUCLEOTIDE SEQUENCE [LARGE SCALE GENOMIC DNA]</scope>
    <source>
        <strain evidence="3 4">IEGM 60</strain>
    </source>
</reference>
<dbReference type="PANTHER" id="PTHR43403">
    <property type="entry name" value="NAD-SPECIFIC GLUTAMATE DEHYDROGENASE"/>
    <property type="match status" value="1"/>
</dbReference>
<dbReference type="InterPro" id="IPR048381">
    <property type="entry name" value="GDH_C"/>
</dbReference>
<sequence>MAGTSSSHFRREPSHLHDRTSWKEAAMGNGASTADQLTAPLAVDVNEAIGRLLLTSSDRSAPPRMVFLSDIVQESAVEAVILWPGATPLLADVANMFEHFGLRVADRETLPLPIDLSASAALHKFSFQAPPGLRSPALSLVSEAFEAHALHGFEIDDYARLIVTAGLSWRDIVLIRAASRFVRQAGLGLSESYVIDTLLRHNNFAESLVRYFGARFDPSLDDRDVFVAEAVAAVHDHLDAATTLDEDRIMRSLESFVTACLRTNWYQLDGTGAPKPYASFKLDSSKLALTGPVVPYREIYVYANDMEGIHLRGGPVARGGLRFSDRPEDYRTEVLGLMKTQTVKNSPIVPVGAKGAFVRKNPDITPAEAYTTFIRGLLDVTDNIVDGHTIAPQRTVTYDGPDTYLVVAADKGTSSFSDLANTIALASGYWLGDAFASGGSSGYDHKAMGITARGAWVSVRRHFDELGKDIDTDPFTVAGIGDMSGDVFGNGMLLSESIKLVAAFDHRHIFIDPDPDPTRSFAERQRLFTLPGTTWDHYDRTTLSTGAGIWPRTAKRISLSPEAQELLGLQRNLISPNDLIKAILSARVDLLWNGGIGTYVKASTETHTDAADPVNDSLRIDATRLQCSVIGEGGNLGLTQKARIEYALGGGRINADFIDNAAGVATSDLEVNLKIALDVAVHSGRINHSERNALLSASRPDVADAVLCNSESQTLAISLAASQAPQLLNRHERLIDNLEHNNGINRATEVLPTKKELVSRTQAGLGLTRPEIAVLLAQSKNVVQQDLLHSTVPDEPVFASALSDYFPFRIRPHLSVEIRDHRLAREIVATKIADDLINHVGPGLIYQLEERLGVKTPAVARAYTVVRTVFDVDELWADAQRRPDVTQAERWDLLRTLQHFIEHTASWILRRRPAPLDVDAEIDRYRSSVRELVTNRPRPVTVSDTTEHLRLLADAFDHIETARRRDCSVEVSVDIHTRTDAVLGLAWLTRRLEHHVTTNWWDAMAAATVRDDLAERHHLLVGAVLDLDSTNDDDPVSVWQHRTADSIARFSRMTAELRKDGVVDVSRACTASAELKLLVRSTHTSGSGDTVG</sequence>
<feature type="domain" description="NAD-specific glutamate dehydrogenase C-terminal" evidence="2">
    <location>
        <begin position="947"/>
        <end position="1075"/>
    </location>
</feature>
<dbReference type="InterPro" id="IPR007780">
    <property type="entry name" value="NAD_Glu_DH_bac"/>
</dbReference>
<name>A0ABU4CSF7_RHOJO</name>
<gene>
    <name evidence="3" type="ORF">R3Q59_39135</name>
</gene>
<dbReference type="EMBL" id="JAWLKA010000039">
    <property type="protein sequence ID" value="MDV6286500.1"/>
    <property type="molecule type" value="Genomic_DNA"/>
</dbReference>
<dbReference type="Proteomes" id="UP001185737">
    <property type="component" value="Unassembled WGS sequence"/>
</dbReference>
<accession>A0ABU4CSF7</accession>
<keyword evidence="4" id="KW-1185">Reference proteome</keyword>
<feature type="domain" description="NAD-glutamate dehydrogenase catalytic" evidence="1">
    <location>
        <begin position="234"/>
        <end position="719"/>
    </location>
</feature>
<dbReference type="Pfam" id="PF21074">
    <property type="entry name" value="GDH_C"/>
    <property type="match status" value="2"/>
</dbReference>
<protein>
    <submittedName>
        <fullName evidence="3">NAD-glutamate dehydrogenase</fullName>
    </submittedName>
</protein>
<dbReference type="Pfam" id="PF21078">
    <property type="entry name" value="GDH_HM3"/>
    <property type="match status" value="1"/>
</dbReference>
<evidence type="ECO:0000313" key="3">
    <source>
        <dbReference type="EMBL" id="MDV6286500.1"/>
    </source>
</evidence>
<dbReference type="PANTHER" id="PTHR43403:SF1">
    <property type="entry name" value="NAD-SPECIFIC GLUTAMATE DEHYDROGENASE"/>
    <property type="match status" value="1"/>
</dbReference>
<dbReference type="SUPFAM" id="SSF51735">
    <property type="entry name" value="NAD(P)-binding Rossmann-fold domains"/>
    <property type="match status" value="1"/>
</dbReference>
<dbReference type="InterPro" id="IPR049056">
    <property type="entry name" value="NAD_Glu_DH_HM3"/>
</dbReference>
<evidence type="ECO:0000259" key="1">
    <source>
        <dbReference type="Pfam" id="PF05088"/>
    </source>
</evidence>
<dbReference type="InterPro" id="IPR036291">
    <property type="entry name" value="NAD(P)-bd_dom_sf"/>
</dbReference>
<dbReference type="Gene3D" id="3.40.50.720">
    <property type="entry name" value="NAD(P)-binding Rossmann-like Domain"/>
    <property type="match status" value="1"/>
</dbReference>
<evidence type="ECO:0000313" key="4">
    <source>
        <dbReference type="Proteomes" id="UP001185737"/>
    </source>
</evidence>
<organism evidence="3 4">
    <name type="scientific">Rhodococcus jostii</name>
    <dbReference type="NCBI Taxonomy" id="132919"/>
    <lineage>
        <taxon>Bacteria</taxon>
        <taxon>Bacillati</taxon>
        <taxon>Actinomycetota</taxon>
        <taxon>Actinomycetes</taxon>
        <taxon>Mycobacteriales</taxon>
        <taxon>Nocardiaceae</taxon>
        <taxon>Rhodococcus</taxon>
    </lineage>
</organism>
<evidence type="ECO:0000259" key="2">
    <source>
        <dbReference type="Pfam" id="PF21074"/>
    </source>
</evidence>
<dbReference type="Pfam" id="PF05088">
    <property type="entry name" value="Bac_GDH_CD"/>
    <property type="match status" value="1"/>
</dbReference>